<keyword evidence="6" id="KW-1185">Reference proteome</keyword>
<dbReference type="InterPro" id="IPR009057">
    <property type="entry name" value="Homeodomain-like_sf"/>
</dbReference>
<evidence type="ECO:0000313" key="6">
    <source>
        <dbReference type="Proteomes" id="UP000515140"/>
    </source>
</evidence>
<feature type="compositionally biased region" description="Acidic residues" evidence="4">
    <location>
        <begin position="614"/>
        <end position="623"/>
    </location>
</feature>
<feature type="region of interest" description="Disordered" evidence="4">
    <location>
        <begin position="699"/>
        <end position="728"/>
    </location>
</feature>
<name>A0A6P5JEI5_PHACI</name>
<feature type="domain" description="HTH CENPB-type" evidence="5">
    <location>
        <begin position="221"/>
        <end position="297"/>
    </location>
</feature>
<dbReference type="GeneID" id="110200728"/>
<dbReference type="GO" id="GO:0005634">
    <property type="term" value="C:nucleus"/>
    <property type="evidence" value="ECO:0007669"/>
    <property type="project" value="UniProtKB-SubCell"/>
</dbReference>
<dbReference type="SUPFAM" id="SSF46689">
    <property type="entry name" value="Homeodomain-like"/>
    <property type="match status" value="2"/>
</dbReference>
<keyword evidence="2" id="KW-0238">DNA-binding</keyword>
<keyword evidence="3" id="KW-0539">Nucleus</keyword>
<dbReference type="PROSITE" id="PS51253">
    <property type="entry name" value="HTH_CENPB"/>
    <property type="match status" value="1"/>
</dbReference>
<dbReference type="InterPro" id="IPR036397">
    <property type="entry name" value="RNaseH_sf"/>
</dbReference>
<accession>A0A6P5JEI5</accession>
<dbReference type="InParanoid" id="A0A6P5JEI5"/>
<evidence type="ECO:0000313" key="7">
    <source>
        <dbReference type="RefSeq" id="XP_020831803.1"/>
    </source>
</evidence>
<dbReference type="Proteomes" id="UP000515140">
    <property type="component" value="Unplaced"/>
</dbReference>
<evidence type="ECO:0000259" key="5">
    <source>
        <dbReference type="PROSITE" id="PS51253"/>
    </source>
</evidence>
<dbReference type="KEGG" id="pcw:110200728"/>
<gene>
    <name evidence="7" type="primary">LOC110200728</name>
</gene>
<proteinExistence type="predicted"/>
<reference evidence="7" key="1">
    <citation type="submission" date="2025-08" db="UniProtKB">
        <authorList>
            <consortium name="RefSeq"/>
        </authorList>
    </citation>
    <scope>IDENTIFICATION</scope>
    <source>
        <tissue evidence="7">Spleen</tissue>
    </source>
</reference>
<dbReference type="InterPro" id="IPR006600">
    <property type="entry name" value="HTH_CenpB_DNA-bd_dom"/>
</dbReference>
<sequence length="728" mass="80868">MSALHVGIRYKRTAAGLGASTREPQLLSAPARCGRRGKAARPRAEQRARALGAEKSPLVNSSPYDHIPSPGAPQLGACVMASPAPSIWRLLAAEFAPEKRRERRNRPRACAPACSEHAGADRPQPSEGLSSEDRLPAKGPSLAPGPAMSKRPGSKLPGGGKKKALSIEEKLDIIERFEGNERTCDISRATGLKESTLRTIRDNAVKIKETSRTGSGTRAAKATRARPKEIEEMERLLSLWMEDERSGATFLTAKGKALSIYADLKRKSPNPGDVAPFRASCGWFSGFKHRYNFQSLQLLGEAASAQLKAAKELPALIQKLVKDEGYTLDQIFNFDETGLYYKRMPRRTYISKAEKHGPGPKAAKDRVTVMVGANASGDLKLKPVVVYRAANPQALRGIVKASLGVHYRYSKKGWMTAQICVDIFADFFPVLEDYCKKKNLAFKILIIIDNAPSHPLTIAELNPNVKFVFLPPETTSLIQPLGQGVIALFKAYYLRRTFKMLLAATGGENAETVLEFWNRFNIKMAIDIIVEAWNDVTKECLHRVWKKMLPDLIHDFKGFEPSDQLKKIKASCVDLAKQVGFEGIKKEDVDELLESPPDHLTTEDTPQLAAEGQAEAEDDEDDDSQKATPRQLDTSQLSDVLGVIEKQLQWLEENDYNAERSRIVARGIRTNLEPYRRLQYERRRLAKQQQLYVYFKPVQRKQEVNAPTASGGPTSRLPLDNPPSTTST</sequence>
<dbReference type="Gene3D" id="1.10.10.60">
    <property type="entry name" value="Homeodomain-like"/>
    <property type="match status" value="2"/>
</dbReference>
<dbReference type="GO" id="GO:0003677">
    <property type="term" value="F:DNA binding"/>
    <property type="evidence" value="ECO:0007669"/>
    <property type="project" value="UniProtKB-KW"/>
</dbReference>
<evidence type="ECO:0000256" key="2">
    <source>
        <dbReference type="ARBA" id="ARBA00023125"/>
    </source>
</evidence>
<feature type="region of interest" description="Disordered" evidence="4">
    <location>
        <begin position="595"/>
        <end position="634"/>
    </location>
</feature>
<evidence type="ECO:0000256" key="4">
    <source>
        <dbReference type="SAM" id="MobiDB-lite"/>
    </source>
</evidence>
<dbReference type="PANTHER" id="PTHR19303:SF26">
    <property type="entry name" value="TIGGER TRANSPOSABLE ELEMENT-DERIVED PROTEIN 1"/>
    <property type="match status" value="1"/>
</dbReference>
<dbReference type="InterPro" id="IPR007889">
    <property type="entry name" value="HTH_Psq"/>
</dbReference>
<comment type="subcellular location">
    <subcellularLocation>
        <location evidence="1">Nucleus</location>
    </subcellularLocation>
</comment>
<organism evidence="6 7">
    <name type="scientific">Phascolarctos cinereus</name>
    <name type="common">Koala</name>
    <dbReference type="NCBI Taxonomy" id="38626"/>
    <lineage>
        <taxon>Eukaryota</taxon>
        <taxon>Metazoa</taxon>
        <taxon>Chordata</taxon>
        <taxon>Craniata</taxon>
        <taxon>Vertebrata</taxon>
        <taxon>Euteleostomi</taxon>
        <taxon>Mammalia</taxon>
        <taxon>Metatheria</taxon>
        <taxon>Diprotodontia</taxon>
        <taxon>Phascolarctidae</taxon>
        <taxon>Phascolarctos</taxon>
    </lineage>
</organism>
<evidence type="ECO:0000256" key="1">
    <source>
        <dbReference type="ARBA" id="ARBA00004123"/>
    </source>
</evidence>
<feature type="region of interest" description="Disordered" evidence="4">
    <location>
        <begin position="98"/>
        <end position="162"/>
    </location>
</feature>
<dbReference type="Pfam" id="PF04218">
    <property type="entry name" value="CENP-B_N"/>
    <property type="match status" value="1"/>
</dbReference>
<dbReference type="PANTHER" id="PTHR19303">
    <property type="entry name" value="TRANSPOSON"/>
    <property type="match status" value="1"/>
</dbReference>
<evidence type="ECO:0000256" key="3">
    <source>
        <dbReference type="ARBA" id="ARBA00023242"/>
    </source>
</evidence>
<dbReference type="RefSeq" id="XP_020831803.1">
    <property type="nucleotide sequence ID" value="XM_020976144.1"/>
</dbReference>
<dbReference type="InterPro" id="IPR004875">
    <property type="entry name" value="DDE_SF_endonuclease_dom"/>
</dbReference>
<dbReference type="Pfam" id="PF03184">
    <property type="entry name" value="DDE_1"/>
    <property type="match status" value="1"/>
</dbReference>
<protein>
    <submittedName>
        <fullName evidence="7">Tigger transposable element-derived protein 1-like</fullName>
    </submittedName>
</protein>
<dbReference type="Gene3D" id="3.30.420.10">
    <property type="entry name" value="Ribonuclease H-like superfamily/Ribonuclease H"/>
    <property type="match status" value="1"/>
</dbReference>
<dbReference type="AlphaFoldDB" id="A0A6P5JEI5"/>
<dbReference type="InterPro" id="IPR050863">
    <property type="entry name" value="CenT-Element_Derived"/>
</dbReference>